<organism evidence="2 3">
    <name type="scientific">Scleroderma citrinum Foug A</name>
    <dbReference type="NCBI Taxonomy" id="1036808"/>
    <lineage>
        <taxon>Eukaryota</taxon>
        <taxon>Fungi</taxon>
        <taxon>Dikarya</taxon>
        <taxon>Basidiomycota</taxon>
        <taxon>Agaricomycotina</taxon>
        <taxon>Agaricomycetes</taxon>
        <taxon>Agaricomycetidae</taxon>
        <taxon>Boletales</taxon>
        <taxon>Sclerodermatineae</taxon>
        <taxon>Sclerodermataceae</taxon>
        <taxon>Scleroderma</taxon>
    </lineage>
</organism>
<keyword evidence="3" id="KW-1185">Reference proteome</keyword>
<sequence>MSQVVLLPSNHAKDQMPQPLDKLYYLDLALPNDDGAELHDYFNLQFHMTFEFHPGIMTVLQENGDKDLFIKSLTIMLISMTSHPVGPEGSASSIFLTVGAILTICPVSKISISSYSELIRQHYPQDSISHIADEEVQHSLNVSVTDSKCGFPHSNAEAWDPEFSELSKGSRWKLTEFIAAYRETLQHDFAQLTETHKSNYVTQLMQSVRKQVIIRDQPKAVQCKMTTAFKTMDKEWTSLCSSLGIEGFYIAVCGGVEDLSAPKIFCSLKGDKFVCLVLDLEPCHLALKFESFVVSGLADKMDSPPQHKSHSLNKLVGDCRSAIQKGLNDVLHDNGITKTPNDLLPICNPGQLGGRNRVQKLLVALSTKVCYWKKLSEEDRQRRIVLNTEHHAQGEQVYKPCKKHTLQSEKSSATVTSDTNDNGNNDGNDEGDSAV</sequence>
<dbReference type="AlphaFoldDB" id="A0A0C2ZMB8"/>
<evidence type="ECO:0000256" key="1">
    <source>
        <dbReference type="SAM" id="MobiDB-lite"/>
    </source>
</evidence>
<dbReference type="HOGENOM" id="CLU_630311_0_0_1"/>
<protein>
    <submittedName>
        <fullName evidence="2">Uncharacterized protein</fullName>
    </submittedName>
</protein>
<reference evidence="3" key="2">
    <citation type="submission" date="2015-01" db="EMBL/GenBank/DDBJ databases">
        <title>Evolutionary Origins and Diversification of the Mycorrhizal Mutualists.</title>
        <authorList>
            <consortium name="DOE Joint Genome Institute"/>
            <consortium name="Mycorrhizal Genomics Consortium"/>
            <person name="Kohler A."/>
            <person name="Kuo A."/>
            <person name="Nagy L.G."/>
            <person name="Floudas D."/>
            <person name="Copeland A."/>
            <person name="Barry K.W."/>
            <person name="Cichocki N."/>
            <person name="Veneault-Fourrey C."/>
            <person name="LaButti K."/>
            <person name="Lindquist E.A."/>
            <person name="Lipzen A."/>
            <person name="Lundell T."/>
            <person name="Morin E."/>
            <person name="Murat C."/>
            <person name="Riley R."/>
            <person name="Ohm R."/>
            <person name="Sun H."/>
            <person name="Tunlid A."/>
            <person name="Henrissat B."/>
            <person name="Grigoriev I.V."/>
            <person name="Hibbett D.S."/>
            <person name="Martin F."/>
        </authorList>
    </citation>
    <scope>NUCLEOTIDE SEQUENCE [LARGE SCALE GENOMIC DNA]</scope>
    <source>
        <strain evidence="3">Foug A</strain>
    </source>
</reference>
<name>A0A0C2ZMB8_9AGAM</name>
<proteinExistence type="predicted"/>
<evidence type="ECO:0000313" key="3">
    <source>
        <dbReference type="Proteomes" id="UP000053989"/>
    </source>
</evidence>
<dbReference type="OrthoDB" id="3253416at2759"/>
<feature type="region of interest" description="Disordered" evidence="1">
    <location>
        <begin position="397"/>
        <end position="435"/>
    </location>
</feature>
<dbReference type="STRING" id="1036808.A0A0C2ZMB8"/>
<accession>A0A0C2ZMB8</accession>
<gene>
    <name evidence="2" type="ORF">SCLCIDRAFT_31638</name>
</gene>
<reference evidence="2 3" key="1">
    <citation type="submission" date="2014-04" db="EMBL/GenBank/DDBJ databases">
        <authorList>
            <consortium name="DOE Joint Genome Institute"/>
            <person name="Kuo A."/>
            <person name="Kohler A."/>
            <person name="Nagy L.G."/>
            <person name="Floudas D."/>
            <person name="Copeland A."/>
            <person name="Barry K.W."/>
            <person name="Cichocki N."/>
            <person name="Veneault-Fourrey C."/>
            <person name="LaButti K."/>
            <person name="Lindquist E.A."/>
            <person name="Lipzen A."/>
            <person name="Lundell T."/>
            <person name="Morin E."/>
            <person name="Murat C."/>
            <person name="Sun H."/>
            <person name="Tunlid A."/>
            <person name="Henrissat B."/>
            <person name="Grigoriev I.V."/>
            <person name="Hibbett D.S."/>
            <person name="Martin F."/>
            <person name="Nordberg H.P."/>
            <person name="Cantor M.N."/>
            <person name="Hua S.X."/>
        </authorList>
    </citation>
    <scope>NUCLEOTIDE SEQUENCE [LARGE SCALE GENOMIC DNA]</scope>
    <source>
        <strain evidence="2 3">Foug A</strain>
    </source>
</reference>
<dbReference type="InParanoid" id="A0A0C2ZMB8"/>
<feature type="compositionally biased region" description="Polar residues" evidence="1">
    <location>
        <begin position="408"/>
        <end position="417"/>
    </location>
</feature>
<dbReference type="EMBL" id="KN822171">
    <property type="protein sequence ID" value="KIM53767.1"/>
    <property type="molecule type" value="Genomic_DNA"/>
</dbReference>
<evidence type="ECO:0000313" key="2">
    <source>
        <dbReference type="EMBL" id="KIM53767.1"/>
    </source>
</evidence>
<dbReference type="Proteomes" id="UP000053989">
    <property type="component" value="Unassembled WGS sequence"/>
</dbReference>